<dbReference type="EMBL" id="JADYXP020000014">
    <property type="protein sequence ID" value="KAL0110070.1"/>
    <property type="molecule type" value="Genomic_DNA"/>
</dbReference>
<name>A0AAW2F792_9HYME</name>
<comment type="caution">
    <text evidence="3">The sequence shown here is derived from an EMBL/GenBank/DDBJ whole genome shotgun (WGS) entry which is preliminary data.</text>
</comment>
<accession>A0AAW2F792</accession>
<evidence type="ECO:0000256" key="2">
    <source>
        <dbReference type="SAM" id="SignalP"/>
    </source>
</evidence>
<evidence type="ECO:0000313" key="4">
    <source>
        <dbReference type="Proteomes" id="UP001430953"/>
    </source>
</evidence>
<proteinExistence type="predicted"/>
<evidence type="ECO:0000313" key="3">
    <source>
        <dbReference type="EMBL" id="KAL0110070.1"/>
    </source>
</evidence>
<feature type="transmembrane region" description="Helical" evidence="1">
    <location>
        <begin position="86"/>
        <end position="105"/>
    </location>
</feature>
<dbReference type="AlphaFoldDB" id="A0AAW2F792"/>
<keyword evidence="1" id="KW-1133">Transmembrane helix</keyword>
<feature type="signal peptide" evidence="2">
    <location>
        <begin position="1"/>
        <end position="25"/>
    </location>
</feature>
<keyword evidence="1" id="KW-0472">Membrane</keyword>
<dbReference type="Proteomes" id="UP001430953">
    <property type="component" value="Unassembled WGS sequence"/>
</dbReference>
<evidence type="ECO:0000256" key="1">
    <source>
        <dbReference type="SAM" id="Phobius"/>
    </source>
</evidence>
<sequence>MRTTPTDSVALIFLPFALFFARVIGDGNTRTFTKFNGHKSQFISFDTKGGEVEINWDISVPFFTIPLNHVSETGEVLPLLNVNARGLSIAGVLTAILTLAVPLLSKQGPETQYHRSLDSQWSQMGDTINEIMFSNRYVTPCIQRIACSIVSEARHSDNPTSTDKIIDGLSSHKWFKDFTNGTVLQEAIKLGREGHHNCERIYKECLVTPKILKSMMAQFGAI</sequence>
<protein>
    <submittedName>
        <fullName evidence="3">Uncharacterized protein</fullName>
    </submittedName>
</protein>
<keyword evidence="2" id="KW-0732">Signal</keyword>
<gene>
    <name evidence="3" type="ORF">PUN28_013601</name>
</gene>
<organism evidence="3 4">
    <name type="scientific">Cardiocondyla obscurior</name>
    <dbReference type="NCBI Taxonomy" id="286306"/>
    <lineage>
        <taxon>Eukaryota</taxon>
        <taxon>Metazoa</taxon>
        <taxon>Ecdysozoa</taxon>
        <taxon>Arthropoda</taxon>
        <taxon>Hexapoda</taxon>
        <taxon>Insecta</taxon>
        <taxon>Pterygota</taxon>
        <taxon>Neoptera</taxon>
        <taxon>Endopterygota</taxon>
        <taxon>Hymenoptera</taxon>
        <taxon>Apocrita</taxon>
        <taxon>Aculeata</taxon>
        <taxon>Formicoidea</taxon>
        <taxon>Formicidae</taxon>
        <taxon>Myrmicinae</taxon>
        <taxon>Cardiocondyla</taxon>
    </lineage>
</organism>
<keyword evidence="1" id="KW-0812">Transmembrane</keyword>
<feature type="chain" id="PRO_5043867461" evidence="2">
    <location>
        <begin position="26"/>
        <end position="222"/>
    </location>
</feature>
<keyword evidence="4" id="KW-1185">Reference proteome</keyword>
<reference evidence="3 4" key="1">
    <citation type="submission" date="2023-03" db="EMBL/GenBank/DDBJ databases">
        <title>High recombination rates correlate with genetic variation in Cardiocondyla obscurior ants.</title>
        <authorList>
            <person name="Errbii M."/>
        </authorList>
    </citation>
    <scope>NUCLEOTIDE SEQUENCE [LARGE SCALE GENOMIC DNA]</scope>
    <source>
        <strain evidence="3">Alpha-2009</strain>
        <tissue evidence="3">Whole body</tissue>
    </source>
</reference>